<name>A0A4P2QDA2_SORCE</name>
<comment type="similarity">
    <text evidence="1">Belongs to the sigma-70 factor family. ECF subfamily.</text>
</comment>
<accession>A0A4P2QDA2</accession>
<keyword evidence="4" id="KW-0238">DNA-binding</keyword>
<dbReference type="GO" id="GO:0016987">
    <property type="term" value="F:sigma factor activity"/>
    <property type="evidence" value="ECO:0007669"/>
    <property type="project" value="UniProtKB-KW"/>
</dbReference>
<evidence type="ECO:0000256" key="2">
    <source>
        <dbReference type="ARBA" id="ARBA00023015"/>
    </source>
</evidence>
<evidence type="ECO:0000256" key="5">
    <source>
        <dbReference type="ARBA" id="ARBA00023163"/>
    </source>
</evidence>
<evidence type="ECO:0000256" key="4">
    <source>
        <dbReference type="ARBA" id="ARBA00023125"/>
    </source>
</evidence>
<dbReference type="Gene3D" id="1.10.1740.10">
    <property type="match status" value="1"/>
</dbReference>
<dbReference type="InterPro" id="IPR036388">
    <property type="entry name" value="WH-like_DNA-bd_sf"/>
</dbReference>
<dbReference type="Gene3D" id="1.10.10.10">
    <property type="entry name" value="Winged helix-like DNA-binding domain superfamily/Winged helix DNA-binding domain"/>
    <property type="match status" value="1"/>
</dbReference>
<feature type="region of interest" description="Disordered" evidence="6">
    <location>
        <begin position="95"/>
        <end position="119"/>
    </location>
</feature>
<evidence type="ECO:0000256" key="6">
    <source>
        <dbReference type="SAM" id="MobiDB-lite"/>
    </source>
</evidence>
<feature type="compositionally biased region" description="Basic and acidic residues" evidence="6">
    <location>
        <begin position="97"/>
        <end position="111"/>
    </location>
</feature>
<evidence type="ECO:0000313" key="9">
    <source>
        <dbReference type="EMBL" id="AUX27123.1"/>
    </source>
</evidence>
<gene>
    <name evidence="9" type="ORF">SOCEGT47_077020</name>
</gene>
<sequence>MSRGGEALTLAELPAADPPESRAAAGRLAALVTQHSAFVWRSLVRLGVPRADAEDGVQQVFLVAARRLGDIEAGREPAFLFGTALRIASRARRTQQRRREVLEDEPHERADPAPGPEEMMDRARARATLDAILDTMPLDLRAVFVLFELEQMPTAAIAALLELPAGTVASRLRRAREHFQAAVKRLEARAHHRGESP</sequence>
<dbReference type="EMBL" id="CP012670">
    <property type="protein sequence ID" value="AUX27123.1"/>
    <property type="molecule type" value="Genomic_DNA"/>
</dbReference>
<dbReference type="RefSeq" id="WP_129355192.1">
    <property type="nucleotide sequence ID" value="NZ_CP012670.1"/>
</dbReference>
<dbReference type="InterPro" id="IPR007627">
    <property type="entry name" value="RNA_pol_sigma70_r2"/>
</dbReference>
<dbReference type="Proteomes" id="UP000295781">
    <property type="component" value="Chromosome"/>
</dbReference>
<dbReference type="Pfam" id="PF04542">
    <property type="entry name" value="Sigma70_r2"/>
    <property type="match status" value="1"/>
</dbReference>
<protein>
    <submittedName>
        <fullName evidence="9">ECF family RNA polymerase sigma factor</fullName>
    </submittedName>
</protein>
<dbReference type="GO" id="GO:0006352">
    <property type="term" value="P:DNA-templated transcription initiation"/>
    <property type="evidence" value="ECO:0007669"/>
    <property type="project" value="InterPro"/>
</dbReference>
<keyword evidence="5" id="KW-0804">Transcription</keyword>
<dbReference type="InterPro" id="IPR013325">
    <property type="entry name" value="RNA_pol_sigma_r2"/>
</dbReference>
<organism evidence="9 10">
    <name type="scientific">Sorangium cellulosum</name>
    <name type="common">Polyangium cellulosum</name>
    <dbReference type="NCBI Taxonomy" id="56"/>
    <lineage>
        <taxon>Bacteria</taxon>
        <taxon>Pseudomonadati</taxon>
        <taxon>Myxococcota</taxon>
        <taxon>Polyangia</taxon>
        <taxon>Polyangiales</taxon>
        <taxon>Polyangiaceae</taxon>
        <taxon>Sorangium</taxon>
    </lineage>
</organism>
<dbReference type="InterPro" id="IPR013249">
    <property type="entry name" value="RNA_pol_sigma70_r4_t2"/>
</dbReference>
<keyword evidence="2" id="KW-0805">Transcription regulation</keyword>
<dbReference type="AlphaFoldDB" id="A0A4P2QDA2"/>
<proteinExistence type="inferred from homology"/>
<dbReference type="GO" id="GO:0003677">
    <property type="term" value="F:DNA binding"/>
    <property type="evidence" value="ECO:0007669"/>
    <property type="project" value="UniProtKB-KW"/>
</dbReference>
<evidence type="ECO:0000259" key="7">
    <source>
        <dbReference type="Pfam" id="PF04542"/>
    </source>
</evidence>
<feature type="domain" description="RNA polymerase sigma factor 70 region 4 type 2" evidence="8">
    <location>
        <begin position="128"/>
        <end position="178"/>
    </location>
</feature>
<evidence type="ECO:0000313" key="10">
    <source>
        <dbReference type="Proteomes" id="UP000295781"/>
    </source>
</evidence>
<evidence type="ECO:0000256" key="1">
    <source>
        <dbReference type="ARBA" id="ARBA00010641"/>
    </source>
</evidence>
<dbReference type="PANTHER" id="PTHR43133">
    <property type="entry name" value="RNA POLYMERASE ECF-TYPE SIGMA FACTO"/>
    <property type="match status" value="1"/>
</dbReference>
<reference evidence="9 10" key="1">
    <citation type="submission" date="2015-09" db="EMBL/GenBank/DDBJ databases">
        <title>Sorangium comparison.</title>
        <authorList>
            <person name="Zaburannyi N."/>
            <person name="Bunk B."/>
            <person name="Overmann J."/>
            <person name="Mueller R."/>
        </authorList>
    </citation>
    <scope>NUCLEOTIDE SEQUENCE [LARGE SCALE GENOMIC DNA]</scope>
    <source>
        <strain evidence="9 10">So ceGT47</strain>
    </source>
</reference>
<dbReference type="InterPro" id="IPR013324">
    <property type="entry name" value="RNA_pol_sigma_r3/r4-like"/>
</dbReference>
<dbReference type="Pfam" id="PF08281">
    <property type="entry name" value="Sigma70_r4_2"/>
    <property type="match status" value="1"/>
</dbReference>
<dbReference type="InterPro" id="IPR014284">
    <property type="entry name" value="RNA_pol_sigma-70_dom"/>
</dbReference>
<dbReference type="NCBIfam" id="TIGR02937">
    <property type="entry name" value="sigma70-ECF"/>
    <property type="match status" value="1"/>
</dbReference>
<dbReference type="SUPFAM" id="SSF88659">
    <property type="entry name" value="Sigma3 and sigma4 domains of RNA polymerase sigma factors"/>
    <property type="match status" value="1"/>
</dbReference>
<keyword evidence="3" id="KW-0731">Sigma factor</keyword>
<feature type="domain" description="RNA polymerase sigma-70 region 2" evidence="7">
    <location>
        <begin position="31"/>
        <end position="98"/>
    </location>
</feature>
<dbReference type="OrthoDB" id="5507893at2"/>
<dbReference type="PANTHER" id="PTHR43133:SF8">
    <property type="entry name" value="RNA POLYMERASE SIGMA FACTOR HI_1459-RELATED"/>
    <property type="match status" value="1"/>
</dbReference>
<dbReference type="SUPFAM" id="SSF88946">
    <property type="entry name" value="Sigma2 domain of RNA polymerase sigma factors"/>
    <property type="match status" value="1"/>
</dbReference>
<dbReference type="InterPro" id="IPR039425">
    <property type="entry name" value="RNA_pol_sigma-70-like"/>
</dbReference>
<evidence type="ECO:0000256" key="3">
    <source>
        <dbReference type="ARBA" id="ARBA00023082"/>
    </source>
</evidence>
<evidence type="ECO:0000259" key="8">
    <source>
        <dbReference type="Pfam" id="PF08281"/>
    </source>
</evidence>